<dbReference type="PROSITE" id="PS50943">
    <property type="entry name" value="HTH_CROC1"/>
    <property type="match status" value="1"/>
</dbReference>
<dbReference type="Proteomes" id="UP000435036">
    <property type="component" value="Unassembled WGS sequence"/>
</dbReference>
<dbReference type="GO" id="GO:0001046">
    <property type="term" value="F:core promoter sequence-specific DNA binding"/>
    <property type="evidence" value="ECO:0007669"/>
    <property type="project" value="TreeGrafter"/>
</dbReference>
<dbReference type="InterPro" id="IPR010982">
    <property type="entry name" value="Lambda_DNA-bd_dom_sf"/>
</dbReference>
<evidence type="ECO:0000259" key="1">
    <source>
        <dbReference type="PROSITE" id="PS50943"/>
    </source>
</evidence>
<dbReference type="PANTHER" id="PTHR40455">
    <property type="entry name" value="ANTITOXIN HIGA"/>
    <property type="match status" value="1"/>
</dbReference>
<dbReference type="RefSeq" id="WP_160368980.1">
    <property type="nucleotide sequence ID" value="NZ_WSQA01000006.1"/>
</dbReference>
<accession>A0A6N8L258</accession>
<feature type="domain" description="HTH cro/C1-type" evidence="1">
    <location>
        <begin position="86"/>
        <end position="114"/>
    </location>
</feature>
<keyword evidence="3" id="KW-1185">Reference proteome</keyword>
<sequence>MVKPIKSEEQYESYLERIYALMQTDLKADSLEADEVEILSILVKNYENTHYAVEKPNPIDAIKFRLDQMGKNESYLGKILGASRKSEILSGKRKLNLAQIRKISKELNISADVLVQEY</sequence>
<dbReference type="PANTHER" id="PTHR40455:SF1">
    <property type="entry name" value="ANTITOXIN HIGA"/>
    <property type="match status" value="1"/>
</dbReference>
<organism evidence="2 3">
    <name type="scientific">Sphingobacterium humi</name>
    <dbReference type="NCBI Taxonomy" id="1796905"/>
    <lineage>
        <taxon>Bacteria</taxon>
        <taxon>Pseudomonadati</taxon>
        <taxon>Bacteroidota</taxon>
        <taxon>Sphingobacteriia</taxon>
        <taxon>Sphingobacteriales</taxon>
        <taxon>Sphingobacteriaceae</taxon>
        <taxon>Sphingobacterium</taxon>
    </lineage>
</organism>
<proteinExistence type="predicted"/>
<reference evidence="2 3" key="1">
    <citation type="submission" date="2019-12" db="EMBL/GenBank/DDBJ databases">
        <authorList>
            <person name="Dong K."/>
        </authorList>
    </citation>
    <scope>NUCLEOTIDE SEQUENCE [LARGE SCALE GENOMIC DNA]</scope>
    <source>
        <strain evidence="2 3">JCM 31225</strain>
    </source>
</reference>
<comment type="caution">
    <text evidence="2">The sequence shown here is derived from an EMBL/GenBank/DDBJ whole genome shotgun (WGS) entry which is preliminary data.</text>
</comment>
<protein>
    <submittedName>
        <fullName evidence="2">Transcriptional regulator</fullName>
    </submittedName>
</protein>
<evidence type="ECO:0000313" key="2">
    <source>
        <dbReference type="EMBL" id="MVZ62238.1"/>
    </source>
</evidence>
<evidence type="ECO:0000313" key="3">
    <source>
        <dbReference type="Proteomes" id="UP000435036"/>
    </source>
</evidence>
<dbReference type="EMBL" id="WSQA01000006">
    <property type="protein sequence ID" value="MVZ62238.1"/>
    <property type="molecule type" value="Genomic_DNA"/>
</dbReference>
<dbReference type="SUPFAM" id="SSF47413">
    <property type="entry name" value="lambda repressor-like DNA-binding domains"/>
    <property type="match status" value="1"/>
</dbReference>
<dbReference type="InterPro" id="IPR039060">
    <property type="entry name" value="Antitox_HigA"/>
</dbReference>
<dbReference type="InterPro" id="IPR001387">
    <property type="entry name" value="Cro/C1-type_HTH"/>
</dbReference>
<dbReference type="OrthoDB" id="9796786at2"/>
<dbReference type="GO" id="GO:0006355">
    <property type="term" value="P:regulation of DNA-templated transcription"/>
    <property type="evidence" value="ECO:0007669"/>
    <property type="project" value="InterPro"/>
</dbReference>
<gene>
    <name evidence="2" type="ORF">GQF63_09420</name>
</gene>
<name>A0A6N8L258_9SPHI</name>
<dbReference type="AlphaFoldDB" id="A0A6N8L258"/>